<dbReference type="Pfam" id="PF11127">
    <property type="entry name" value="YgaP-like_TM"/>
    <property type="match status" value="1"/>
</dbReference>
<comment type="caution">
    <text evidence="3">The sequence shown here is derived from an EMBL/GenBank/DDBJ whole genome shotgun (WGS) entry which is preliminary data.</text>
</comment>
<evidence type="ECO:0000259" key="2">
    <source>
        <dbReference type="Pfam" id="PF11127"/>
    </source>
</evidence>
<keyword evidence="1" id="KW-0812">Transmembrane</keyword>
<feature type="transmembrane region" description="Helical" evidence="1">
    <location>
        <begin position="32"/>
        <end position="57"/>
    </location>
</feature>
<keyword evidence="1" id="KW-1133">Transmembrane helix</keyword>
<dbReference type="Proteomes" id="UP000191680">
    <property type="component" value="Unassembled WGS sequence"/>
</dbReference>
<accession>A0A1V6LV14</accession>
<feature type="domain" description="Inner membrane protein YgaP-like transmembrane" evidence="2">
    <location>
        <begin position="1"/>
        <end position="66"/>
    </location>
</feature>
<feature type="transmembrane region" description="Helical" evidence="1">
    <location>
        <begin position="7"/>
        <end position="26"/>
    </location>
</feature>
<keyword evidence="4" id="KW-1185">Reference proteome</keyword>
<gene>
    <name evidence="3" type="ORF">BUL40_00205</name>
</gene>
<reference evidence="3 4" key="1">
    <citation type="submission" date="2016-12" db="EMBL/GenBank/DDBJ databases">
        <authorList>
            <person name="Song W.-J."/>
            <person name="Kurnit D.M."/>
        </authorList>
    </citation>
    <scope>NUCLEOTIDE SEQUENCE [LARGE SCALE GENOMIC DNA]</scope>
    <source>
        <strain evidence="3 4">HSG9</strain>
    </source>
</reference>
<proteinExistence type="predicted"/>
<dbReference type="RefSeq" id="WP_080317598.1">
    <property type="nucleotide sequence ID" value="NZ_MTBC01000001.1"/>
</dbReference>
<dbReference type="EMBL" id="MTBC01000001">
    <property type="protein sequence ID" value="OQD44013.1"/>
    <property type="molecule type" value="Genomic_DNA"/>
</dbReference>
<protein>
    <recommendedName>
        <fullName evidence="2">Inner membrane protein YgaP-like transmembrane domain-containing protein</fullName>
    </recommendedName>
</protein>
<organism evidence="3 4">
    <name type="scientific">Croceivirga radicis</name>
    <dbReference type="NCBI Taxonomy" id="1929488"/>
    <lineage>
        <taxon>Bacteria</taxon>
        <taxon>Pseudomonadati</taxon>
        <taxon>Bacteroidota</taxon>
        <taxon>Flavobacteriia</taxon>
        <taxon>Flavobacteriales</taxon>
        <taxon>Flavobacteriaceae</taxon>
        <taxon>Croceivirga</taxon>
    </lineage>
</organism>
<dbReference type="AlphaFoldDB" id="A0A1V6LV14"/>
<evidence type="ECO:0000256" key="1">
    <source>
        <dbReference type="SAM" id="Phobius"/>
    </source>
</evidence>
<name>A0A1V6LV14_9FLAO</name>
<sequence length="68" mass="7576">MKKNMGVVDRVFRIVVAIVVALLFHFNIVGGVFAYVLLILSAVFLFTSITGFCPVYTPFGFNTCKLKE</sequence>
<keyword evidence="1" id="KW-0472">Membrane</keyword>
<evidence type="ECO:0000313" key="3">
    <source>
        <dbReference type="EMBL" id="OQD44013.1"/>
    </source>
</evidence>
<evidence type="ECO:0000313" key="4">
    <source>
        <dbReference type="Proteomes" id="UP000191680"/>
    </source>
</evidence>
<dbReference type="OrthoDB" id="9804804at2"/>
<dbReference type="InterPro" id="IPR021309">
    <property type="entry name" value="YgaP-like_TM"/>
</dbReference>